<dbReference type="EMBL" id="CP041742">
    <property type="protein sequence ID" value="QDQ72898.1"/>
    <property type="molecule type" value="Genomic_DNA"/>
</dbReference>
<evidence type="ECO:0000313" key="3">
    <source>
        <dbReference type="EMBL" id="QDQ72898.1"/>
    </source>
</evidence>
<proteinExistence type="predicted"/>
<dbReference type="AlphaFoldDB" id="A0A516V2Z0"/>
<feature type="compositionally biased region" description="Polar residues" evidence="1">
    <location>
        <begin position="40"/>
        <end position="53"/>
    </location>
</feature>
<sequence>MVTTCGPASTSPPARPRSRNAFAGSNAMPDGTFSPLGAGNSRQGPNSNTGQKSSLSAPIIDFCTVVLDSEKARVYMRKRSPAQVLRDLFHVGQGIAVGAITDKPFNFYPRSAVMVDDTGSVCGRIGFGDDGRMCISLTGQGCQHVPHWPSVADNLDFIDARLSRCDIAVDDLTGEFFNLQTFRDLHTAGEFMCNGRPPSASFVDDLGSNKGCSLYIGQKGHKQLNVYEKGKQLGDPDSLYTRCELRLYAKRIDLPNDALRNPGIYFAGAYPALAAFVVGEAERLQVKEQMVNASAKAMVRFLRTQAGTALHLVMDALGDEAVEYLLKNVVRPGRPGRFKRTTGDLASLVRTQLS</sequence>
<feature type="domain" description="Replication initiation protein-like C-terminal" evidence="2">
    <location>
        <begin position="161"/>
        <end position="325"/>
    </location>
</feature>
<name>A0A516V2Z0_9GAMM</name>
<gene>
    <name evidence="3" type="ORF">FNZ56_02895</name>
</gene>
<protein>
    <submittedName>
        <fullName evidence="3">Replication protein</fullName>
    </submittedName>
</protein>
<accession>A0A516V2Z0</accession>
<organism evidence="3 4">
    <name type="scientific">Pseudoluteimonas lycopersici</name>
    <dbReference type="NCBI Taxonomy" id="1324796"/>
    <lineage>
        <taxon>Bacteria</taxon>
        <taxon>Pseudomonadati</taxon>
        <taxon>Pseudomonadota</taxon>
        <taxon>Gammaproteobacteria</taxon>
        <taxon>Lysobacterales</taxon>
        <taxon>Lysobacteraceae</taxon>
        <taxon>Pseudoluteimonas</taxon>
    </lineage>
</organism>
<evidence type="ECO:0000259" key="2">
    <source>
        <dbReference type="Pfam" id="PF02486"/>
    </source>
</evidence>
<dbReference type="InterPro" id="IPR003491">
    <property type="entry name" value="REP-like_C"/>
</dbReference>
<dbReference type="Proteomes" id="UP000315891">
    <property type="component" value="Chromosome"/>
</dbReference>
<keyword evidence="4" id="KW-1185">Reference proteome</keyword>
<evidence type="ECO:0000256" key="1">
    <source>
        <dbReference type="SAM" id="MobiDB-lite"/>
    </source>
</evidence>
<feature type="region of interest" description="Disordered" evidence="1">
    <location>
        <begin position="1"/>
        <end position="53"/>
    </location>
</feature>
<reference evidence="3 4" key="1">
    <citation type="submission" date="2019-07" db="EMBL/GenBank/DDBJ databases">
        <title>Lysobacter weifangensis sp. nov., isolated from bensulfuron-methyl contaminated farmland soil.</title>
        <authorList>
            <person name="Zhao H."/>
        </authorList>
    </citation>
    <scope>NUCLEOTIDE SEQUENCE [LARGE SCALE GENOMIC DNA]</scope>
    <source>
        <strain evidence="3 4">CC-Bw-6</strain>
    </source>
</reference>
<evidence type="ECO:0000313" key="4">
    <source>
        <dbReference type="Proteomes" id="UP000315891"/>
    </source>
</evidence>
<dbReference type="Pfam" id="PF02486">
    <property type="entry name" value="Rep_trans"/>
    <property type="match status" value="1"/>
</dbReference>
<dbReference type="OrthoDB" id="9809126at2"/>